<dbReference type="Proteomes" id="UP000789901">
    <property type="component" value="Unassembled WGS sequence"/>
</dbReference>
<organism evidence="2 3">
    <name type="scientific">Gigaspora margarita</name>
    <dbReference type="NCBI Taxonomy" id="4874"/>
    <lineage>
        <taxon>Eukaryota</taxon>
        <taxon>Fungi</taxon>
        <taxon>Fungi incertae sedis</taxon>
        <taxon>Mucoromycota</taxon>
        <taxon>Glomeromycotina</taxon>
        <taxon>Glomeromycetes</taxon>
        <taxon>Diversisporales</taxon>
        <taxon>Gigasporaceae</taxon>
        <taxon>Gigaspora</taxon>
    </lineage>
</organism>
<reference evidence="2 3" key="1">
    <citation type="submission" date="2021-06" db="EMBL/GenBank/DDBJ databases">
        <authorList>
            <person name="Kallberg Y."/>
            <person name="Tangrot J."/>
            <person name="Rosling A."/>
        </authorList>
    </citation>
    <scope>NUCLEOTIDE SEQUENCE [LARGE SCALE GENOMIC DNA]</scope>
    <source>
        <strain evidence="2 3">120-4 pot B 10/14</strain>
    </source>
</reference>
<keyword evidence="3" id="KW-1185">Reference proteome</keyword>
<protein>
    <submittedName>
        <fullName evidence="2">39788_t:CDS:1</fullName>
    </submittedName>
</protein>
<comment type="caution">
    <text evidence="2">The sequence shown here is derived from an EMBL/GenBank/DDBJ whole genome shotgun (WGS) entry which is preliminary data.</text>
</comment>
<evidence type="ECO:0000256" key="1">
    <source>
        <dbReference type="SAM" id="Coils"/>
    </source>
</evidence>
<sequence length="143" mass="16528">MPNIQYTIVLLRKLNTKLTVEISELRKKYAKLEAKNIKVEAEKAKLKQDKKESREIGKKTDFIAKLKHDVLLIKEKSLQNRGNGYTDNASDDAEYQISDSNIYQVKNNYFSIPSETNHNHEDTLAFDITNDTSNSNIYQETKT</sequence>
<gene>
    <name evidence="2" type="ORF">GMARGA_LOCUS31100</name>
</gene>
<evidence type="ECO:0000313" key="2">
    <source>
        <dbReference type="EMBL" id="CAG8832527.1"/>
    </source>
</evidence>
<dbReference type="EMBL" id="CAJVQB010045519">
    <property type="protein sequence ID" value="CAG8832527.1"/>
    <property type="molecule type" value="Genomic_DNA"/>
</dbReference>
<accession>A0ABN7WJT5</accession>
<keyword evidence="1" id="KW-0175">Coiled coil</keyword>
<evidence type="ECO:0000313" key="3">
    <source>
        <dbReference type="Proteomes" id="UP000789901"/>
    </source>
</evidence>
<proteinExistence type="predicted"/>
<name>A0ABN7WJT5_GIGMA</name>
<feature type="coiled-coil region" evidence="1">
    <location>
        <begin position="15"/>
        <end position="56"/>
    </location>
</feature>